<evidence type="ECO:0000256" key="9">
    <source>
        <dbReference type="ARBA" id="ARBA00036320"/>
    </source>
</evidence>
<reference evidence="13 14" key="1">
    <citation type="journal article" date="2019" name="J. Hered.">
        <title>An Improved Genome Assembly for Drosophila navojoa, the Basal Species in the mojavensis Cluster.</title>
        <authorList>
            <person name="Vanderlinde T."/>
            <person name="Dupim E.G."/>
            <person name="Nazario-Yepiz N.O."/>
            <person name="Carvalho A.B."/>
        </authorList>
    </citation>
    <scope>NUCLEOTIDE SEQUENCE [LARGE SCALE GENOMIC DNA]</scope>
    <source>
        <strain evidence="13">Navoj_Jal97</strain>
        <tissue evidence="13">Whole organism</tissue>
    </source>
</reference>
<dbReference type="Proteomes" id="UP000295192">
    <property type="component" value="Unassembled WGS sequence"/>
</dbReference>
<evidence type="ECO:0000256" key="7">
    <source>
        <dbReference type="ARBA" id="ARBA00023145"/>
    </source>
</evidence>
<comment type="caution">
    <text evidence="13">The sequence shown here is derived from an EMBL/GenBank/DDBJ whole genome shotgun (WGS) entry which is preliminary data.</text>
</comment>
<dbReference type="STRING" id="7232.A0A484BKR7"/>
<evidence type="ECO:0000313" key="14">
    <source>
        <dbReference type="Proteomes" id="UP000295192"/>
    </source>
</evidence>
<dbReference type="OrthoDB" id="10059102at2759"/>
<evidence type="ECO:0000256" key="11">
    <source>
        <dbReference type="SAM" id="SignalP"/>
    </source>
</evidence>
<comment type="similarity">
    <text evidence="2">Belongs to the peptidase S1 family.</text>
</comment>
<keyword evidence="8" id="KW-1015">Disulfide bond</keyword>
<keyword evidence="4 11" id="KW-0732">Signal</keyword>
<dbReference type="SUPFAM" id="SSF50494">
    <property type="entry name" value="Trypsin-like serine proteases"/>
    <property type="match status" value="1"/>
</dbReference>
<keyword evidence="5" id="KW-0378">Hydrolase</keyword>
<evidence type="ECO:0000256" key="5">
    <source>
        <dbReference type="ARBA" id="ARBA00022801"/>
    </source>
</evidence>
<evidence type="ECO:0000256" key="10">
    <source>
        <dbReference type="ARBA" id="ARBA00038868"/>
    </source>
</evidence>
<dbReference type="PRINTS" id="PR00722">
    <property type="entry name" value="CHYMOTRYPSIN"/>
</dbReference>
<dbReference type="PANTHER" id="PTHR24276">
    <property type="entry name" value="POLYSERASE-RELATED"/>
    <property type="match status" value="1"/>
</dbReference>
<dbReference type="CDD" id="cd00190">
    <property type="entry name" value="Tryp_SPc"/>
    <property type="match status" value="1"/>
</dbReference>
<keyword evidence="3" id="KW-0645">Protease</keyword>
<dbReference type="SMART" id="SM00020">
    <property type="entry name" value="Tryp_SPc"/>
    <property type="match status" value="1"/>
</dbReference>
<dbReference type="InterPro" id="IPR001314">
    <property type="entry name" value="Peptidase_S1A"/>
</dbReference>
<evidence type="ECO:0000259" key="12">
    <source>
        <dbReference type="PROSITE" id="PS50240"/>
    </source>
</evidence>
<evidence type="ECO:0000256" key="2">
    <source>
        <dbReference type="ARBA" id="ARBA00007664"/>
    </source>
</evidence>
<dbReference type="KEGG" id="dnv:108653700"/>
<dbReference type="InterPro" id="IPR001254">
    <property type="entry name" value="Trypsin_dom"/>
</dbReference>
<feature type="chain" id="PRO_5019713754" description="trypsin" evidence="11">
    <location>
        <begin position="29"/>
        <end position="308"/>
    </location>
</feature>
<evidence type="ECO:0000256" key="6">
    <source>
        <dbReference type="ARBA" id="ARBA00022825"/>
    </source>
</evidence>
<accession>A0A484BKR7</accession>
<feature type="signal peptide" evidence="11">
    <location>
        <begin position="1"/>
        <end position="28"/>
    </location>
</feature>
<comment type="catalytic activity">
    <reaction evidence="9">
        <text>Preferential cleavage: Arg-|-Xaa, Lys-|-Xaa.</text>
        <dbReference type="EC" id="3.4.21.4"/>
    </reaction>
</comment>
<evidence type="ECO:0000256" key="8">
    <source>
        <dbReference type="ARBA" id="ARBA00023157"/>
    </source>
</evidence>
<sequence>MRNCNCSVIFCKLLLLLLFVRLETNLRAESKILKRTKRLTSPVLDNRTHAAAKYVVSIRSRTPQIRFGDNHFCVGTIIAPRYVLTAATCTMSTFMVPHQLRAIVVVGGTPNRLIRVAHTVVRNVQEITVSKNFTENFKHNIALLKLTKSWPTDNPNIDIVQLPQSAPNYSVEHMVFGWGRMYKGGPLSGNLLHISVTLLDHEACEKLLEIVHPETICAGRFELGADESPCAGDTGAPLMANNTLVGIVSQRLGCGARAVPSLYTDVWYHIDFINDTLHNASSRPTANHTTYILLLWLSGIALRRKYTH</sequence>
<protein>
    <recommendedName>
        <fullName evidence="10">trypsin</fullName>
        <ecNumber evidence="10">3.4.21.4</ecNumber>
    </recommendedName>
</protein>
<dbReference type="InterPro" id="IPR043504">
    <property type="entry name" value="Peptidase_S1_PA_chymotrypsin"/>
</dbReference>
<dbReference type="GO" id="GO:0005576">
    <property type="term" value="C:extracellular region"/>
    <property type="evidence" value="ECO:0007669"/>
    <property type="project" value="UniProtKB-SubCell"/>
</dbReference>
<feature type="domain" description="Peptidase S1" evidence="12">
    <location>
        <begin position="43"/>
        <end position="278"/>
    </location>
</feature>
<keyword evidence="6" id="KW-0720">Serine protease</keyword>
<dbReference type="InterPro" id="IPR050430">
    <property type="entry name" value="Peptidase_S1"/>
</dbReference>
<dbReference type="EMBL" id="LSRL02000034">
    <property type="protein sequence ID" value="TDG48341.1"/>
    <property type="molecule type" value="Genomic_DNA"/>
</dbReference>
<dbReference type="Pfam" id="PF00089">
    <property type="entry name" value="Trypsin"/>
    <property type="match status" value="1"/>
</dbReference>
<keyword evidence="14" id="KW-1185">Reference proteome</keyword>
<evidence type="ECO:0000256" key="1">
    <source>
        <dbReference type="ARBA" id="ARBA00004239"/>
    </source>
</evidence>
<evidence type="ECO:0000313" key="13">
    <source>
        <dbReference type="EMBL" id="TDG48341.1"/>
    </source>
</evidence>
<dbReference type="EC" id="3.4.21.4" evidence="10"/>
<keyword evidence="7" id="KW-0865">Zymogen</keyword>
<evidence type="ECO:0000256" key="4">
    <source>
        <dbReference type="ARBA" id="ARBA00022729"/>
    </source>
</evidence>
<dbReference type="Gene3D" id="2.40.10.10">
    <property type="entry name" value="Trypsin-like serine proteases"/>
    <property type="match status" value="1"/>
</dbReference>
<dbReference type="InterPro" id="IPR009003">
    <property type="entry name" value="Peptidase_S1_PA"/>
</dbReference>
<organism evidence="13 14">
    <name type="scientific">Drosophila navojoa</name>
    <name type="common">Fruit fly</name>
    <dbReference type="NCBI Taxonomy" id="7232"/>
    <lineage>
        <taxon>Eukaryota</taxon>
        <taxon>Metazoa</taxon>
        <taxon>Ecdysozoa</taxon>
        <taxon>Arthropoda</taxon>
        <taxon>Hexapoda</taxon>
        <taxon>Insecta</taxon>
        <taxon>Pterygota</taxon>
        <taxon>Neoptera</taxon>
        <taxon>Endopterygota</taxon>
        <taxon>Diptera</taxon>
        <taxon>Brachycera</taxon>
        <taxon>Muscomorpha</taxon>
        <taxon>Ephydroidea</taxon>
        <taxon>Drosophilidae</taxon>
        <taxon>Drosophila</taxon>
    </lineage>
</organism>
<dbReference type="GO" id="GO:0006508">
    <property type="term" value="P:proteolysis"/>
    <property type="evidence" value="ECO:0007669"/>
    <property type="project" value="UniProtKB-KW"/>
</dbReference>
<evidence type="ECO:0000256" key="3">
    <source>
        <dbReference type="ARBA" id="ARBA00022670"/>
    </source>
</evidence>
<gene>
    <name evidence="13" type="ORF">AWZ03_005296</name>
</gene>
<name>A0A484BKR7_DRONA</name>
<comment type="subcellular location">
    <subcellularLocation>
        <location evidence="1">Secreted</location>
        <location evidence="1">Extracellular space</location>
    </subcellularLocation>
</comment>
<dbReference type="AlphaFoldDB" id="A0A484BKR7"/>
<dbReference type="OMA" id="TICAGRF"/>
<proteinExistence type="inferred from homology"/>
<dbReference type="GO" id="GO:0004252">
    <property type="term" value="F:serine-type endopeptidase activity"/>
    <property type="evidence" value="ECO:0007669"/>
    <property type="project" value="UniProtKB-EC"/>
</dbReference>
<dbReference type="PROSITE" id="PS50240">
    <property type="entry name" value="TRYPSIN_DOM"/>
    <property type="match status" value="1"/>
</dbReference>
<dbReference type="PANTHER" id="PTHR24276:SF91">
    <property type="entry name" value="AT26814P-RELATED"/>
    <property type="match status" value="1"/>
</dbReference>